<dbReference type="AlphaFoldDB" id="A0A3E2HAI2"/>
<keyword evidence="5" id="KW-1185">Reference proteome</keyword>
<evidence type="ECO:0000259" key="3">
    <source>
        <dbReference type="Pfam" id="PF20233"/>
    </source>
</evidence>
<dbReference type="OrthoDB" id="1658288at2759"/>
<feature type="non-terminal residue" evidence="4">
    <location>
        <position position="1"/>
    </location>
</feature>
<comment type="caution">
    <text evidence="4">The sequence shown here is derived from an EMBL/GenBank/DDBJ whole genome shotgun (WGS) entry which is preliminary data.</text>
</comment>
<protein>
    <submittedName>
        <fullName evidence="4">Uncharacterized protein</fullName>
    </submittedName>
</protein>
<dbReference type="Pfam" id="PF20233">
    <property type="entry name" value="DUF6590"/>
    <property type="match status" value="1"/>
</dbReference>
<dbReference type="SUPFAM" id="SSF52540">
    <property type="entry name" value="P-loop containing nucleoside triphosphate hydrolases"/>
    <property type="match status" value="1"/>
</dbReference>
<dbReference type="PANTHER" id="PTHR46082">
    <property type="entry name" value="ATP/GTP-BINDING PROTEIN-RELATED"/>
    <property type="match status" value="1"/>
</dbReference>
<dbReference type="InterPro" id="IPR011990">
    <property type="entry name" value="TPR-like_helical_dom_sf"/>
</dbReference>
<name>A0A3E2HAI2_SCYLI</name>
<proteinExistence type="predicted"/>
<reference evidence="4 5" key="1">
    <citation type="submission" date="2018-05" db="EMBL/GenBank/DDBJ databases">
        <title>Draft genome sequence of Scytalidium lignicola DSM 105466, a ubiquitous saprotrophic fungus.</title>
        <authorList>
            <person name="Buettner E."/>
            <person name="Gebauer A.M."/>
            <person name="Hofrichter M."/>
            <person name="Liers C."/>
            <person name="Kellner H."/>
        </authorList>
    </citation>
    <scope>NUCLEOTIDE SEQUENCE [LARGE SCALE GENOMIC DNA]</scope>
    <source>
        <strain evidence="4 5">DSM 105466</strain>
    </source>
</reference>
<feature type="domain" description="DUF6590" evidence="3">
    <location>
        <begin position="232"/>
        <end position="378"/>
    </location>
</feature>
<feature type="compositionally biased region" description="Basic and acidic residues" evidence="1">
    <location>
        <begin position="15"/>
        <end position="33"/>
    </location>
</feature>
<feature type="domain" description="NB-ARC" evidence="2">
    <location>
        <begin position="412"/>
        <end position="584"/>
    </location>
</feature>
<dbReference type="Proteomes" id="UP000258309">
    <property type="component" value="Unassembled WGS sequence"/>
</dbReference>
<dbReference type="EMBL" id="NCSJ02000108">
    <property type="protein sequence ID" value="RFU30133.1"/>
    <property type="molecule type" value="Genomic_DNA"/>
</dbReference>
<evidence type="ECO:0000313" key="4">
    <source>
        <dbReference type="EMBL" id="RFU30133.1"/>
    </source>
</evidence>
<dbReference type="Pfam" id="PF13424">
    <property type="entry name" value="TPR_12"/>
    <property type="match status" value="3"/>
</dbReference>
<dbReference type="Pfam" id="PF00931">
    <property type="entry name" value="NB-ARC"/>
    <property type="match status" value="1"/>
</dbReference>
<evidence type="ECO:0000259" key="2">
    <source>
        <dbReference type="Pfam" id="PF00931"/>
    </source>
</evidence>
<sequence length="1109" mass="125244">MSSPAHTTASTNDKPVIKAKESAEPHRPSDELLTKSPTLDFLSCDYTTLSVQPAAQKAVCVSLPQSQNATYYVTNVPYIREHSRVGFRQSTQLANLEEPQLDVYQQCPPVHNFSYGFPVAPIGNVVPSQTTIEYSIPSAQNDVFQIATVQPEKPHVPQTTVPLRLIDHTSVTSNDAASYEEQRKLSTDSSGKAHRRQSSQSSSIISQPGAKTAERRTTETFDSRFRVNGRPQRFFKPGRVFMVLWSEPTSAPSEEGSNYSDIVYGEKVFSEIRRFVVIRDGVGSCICCPIQTYGKRATTKPGARSQDHAAVFAVGEQPQLLQGEDLLHRDPFPIAVEDVNIKIDPASRLNFAKIYTVEHNVKVRNIGRIDKTHVQRLKDYFYEVVMGNKNQGPVFLVPFARNDDLVARESIFETVDRLLMSSSNHPRAAIWGLGGCGKTQIALEYAYRRRETTSCSVFWVHADSENRFIQHYSNIARQAGLSQDLKGLDLLHAVHQWLERQKNWLLILDNADDLSLFTNPASEYPRAEHQSSTLNLLRFVPKTSTSAILWTSRDSSIVGNLVGTDQGINVGSMTHKESLQLLRTLSKYNVTKETYEYERELLSILEGLPLAIAQAATYIRKTQIPIQVFLEILGKSENALASLLDESIHQHRFGIQNSLMQTWLISMRQIAHEWPLAEKILNTIAFFDSENIPFELIQAAAAPNVTDNDVLLAISRLTEYSFLQAHQTNEAAFPSYSQSRLVQLAIRQALDAYQTRYFATQAVEIMTDLFPSGSYGTWHICRLYLPHAVKATLRPGVEHSYRASKLFVRMGFYFWQVGHLANAEQYHYKVWDLRRSLFGEEHKDTLRALANISLTHWQQGRYQLAEKYGSLVLSKQKRTLGEMDPDTMKAMGNFSLILSTQGRLGEAEKLQNKVLQLQIKKLGQEHPDTQRTMLNLAGICQQLGQLNQLALAETLQLRVLELQKKKIGDEHPDTLRTMANLGITYWKQGRYDSAQYLQARVHELRMRILGEKHPDTIRAMGNLSLVLGSQGRLEEAEDLQTKVLELQKHILGEIHPDIDRTVKNLASTLRQLGKLEKMGTLQMQHSNAIGSRGNLPVAYQEQSCYIEAE</sequence>
<evidence type="ECO:0000256" key="1">
    <source>
        <dbReference type="SAM" id="MobiDB-lite"/>
    </source>
</evidence>
<feature type="compositionally biased region" description="Low complexity" evidence="1">
    <location>
        <begin position="198"/>
        <end position="207"/>
    </location>
</feature>
<accession>A0A3E2HAI2</accession>
<feature type="compositionally biased region" description="Polar residues" evidence="1">
    <location>
        <begin position="1"/>
        <end position="13"/>
    </location>
</feature>
<organism evidence="4 5">
    <name type="scientific">Scytalidium lignicola</name>
    <name type="common">Hyphomycete</name>
    <dbReference type="NCBI Taxonomy" id="5539"/>
    <lineage>
        <taxon>Eukaryota</taxon>
        <taxon>Fungi</taxon>
        <taxon>Dikarya</taxon>
        <taxon>Ascomycota</taxon>
        <taxon>Pezizomycotina</taxon>
        <taxon>Leotiomycetes</taxon>
        <taxon>Leotiomycetes incertae sedis</taxon>
        <taxon>Scytalidium</taxon>
    </lineage>
</organism>
<feature type="compositionally biased region" description="Basic and acidic residues" evidence="1">
    <location>
        <begin position="212"/>
        <end position="224"/>
    </location>
</feature>
<dbReference type="InterPro" id="IPR027417">
    <property type="entry name" value="P-loop_NTPase"/>
</dbReference>
<dbReference type="Gene3D" id="1.25.40.10">
    <property type="entry name" value="Tetratricopeptide repeat domain"/>
    <property type="match status" value="2"/>
</dbReference>
<feature type="region of interest" description="Disordered" evidence="1">
    <location>
        <begin position="1"/>
        <end position="34"/>
    </location>
</feature>
<dbReference type="PRINTS" id="PR00364">
    <property type="entry name" value="DISEASERSIST"/>
</dbReference>
<dbReference type="STRING" id="5539.A0A3E2HAI2"/>
<dbReference type="PANTHER" id="PTHR46082:SF11">
    <property type="entry name" value="AAA+ ATPASE DOMAIN-CONTAINING PROTEIN-RELATED"/>
    <property type="match status" value="1"/>
</dbReference>
<feature type="region of interest" description="Disordered" evidence="1">
    <location>
        <begin position="172"/>
        <end position="224"/>
    </location>
</feature>
<dbReference type="SUPFAM" id="SSF48452">
    <property type="entry name" value="TPR-like"/>
    <property type="match status" value="2"/>
</dbReference>
<feature type="non-terminal residue" evidence="4">
    <location>
        <position position="1109"/>
    </location>
</feature>
<dbReference type="Gene3D" id="3.40.50.300">
    <property type="entry name" value="P-loop containing nucleotide triphosphate hydrolases"/>
    <property type="match status" value="1"/>
</dbReference>
<dbReference type="GO" id="GO:0043531">
    <property type="term" value="F:ADP binding"/>
    <property type="evidence" value="ECO:0007669"/>
    <property type="project" value="InterPro"/>
</dbReference>
<dbReference type="InterPro" id="IPR053137">
    <property type="entry name" value="NLR-like"/>
</dbReference>
<evidence type="ECO:0000313" key="5">
    <source>
        <dbReference type="Proteomes" id="UP000258309"/>
    </source>
</evidence>
<dbReference type="InterPro" id="IPR046497">
    <property type="entry name" value="DUF6590"/>
</dbReference>
<gene>
    <name evidence="4" type="ORF">B7463_g6191</name>
</gene>
<dbReference type="InterPro" id="IPR002182">
    <property type="entry name" value="NB-ARC"/>
</dbReference>